<evidence type="ECO:0000256" key="1">
    <source>
        <dbReference type="ARBA" id="ARBA00004123"/>
    </source>
</evidence>
<dbReference type="GO" id="GO:0006396">
    <property type="term" value="P:RNA processing"/>
    <property type="evidence" value="ECO:0007669"/>
    <property type="project" value="InterPro"/>
</dbReference>
<evidence type="ECO:0000256" key="3">
    <source>
        <dbReference type="ARBA" id="ARBA00023242"/>
    </source>
</evidence>
<dbReference type="InterPro" id="IPR045180">
    <property type="entry name" value="La_dom_prot"/>
</dbReference>
<dbReference type="PANTHER" id="PTHR22792:SF140">
    <property type="entry name" value="ACHILLES, ISOFORM A"/>
    <property type="match status" value="1"/>
</dbReference>
<sequence>MNDGPLSGLHIVDNEWPALNELNKNSGGTRRFVTRLKSKHKWVDLPVHLTFSQVPNTLSSKDNLAIENQHPSEDPQKVDTYEFTEGDQPMAKEKRNTFRKFQNNSSSQWCLYVNPNFAGVELCYFVPRPGFNPRVLSHYRHHISQSQPCSYGTSECMACISERLSRIKNQIEYYFGDRNFTRDRYLQDKMTIDGYVPLEVILDFPRMKQLDASRNLIIQACCNSNIVEIDAERGLIRRRIAIPDNHEVSVESNAPFTEDTPVIISSTINDTLTCDTNSFDDDKVKVSKSALPIVEELKDVNWLKVERRQRSRLKSQSSFIANNPTTTTNRRQRNESSCSEFSDIDEEDLLNYLIVIVPERAGGCASDLNTLSSKSHASKLSRSSEPWIDEADFTLDSLNTASFATTDKNQTTHGGHAVLEHTTISTRLLARHPAGDRHPNPDHQSRAKINADMLQRIRLGLEDYEQNVKRERHTSVCELGFDDDVEETCLSSLSIKSSSQSLNRLEKINLVSPEEFVSLKEAAASSPTERPIYLSHENINSLEDSHFNSEQLRKLKAQSIKNSHPTFPFYFPNILPPEPSQLVTNSSWIPPYNNSSETLPYSLDMSLTPSQVEQQLEAENAVAALVAEVSRAAVASATHSQRSTITDKPRNKHTAKRRMTGFYPAKIGSTGVRERDELDVGFAFDLSARPSARARENQKYSTANITSQDSRSRAPKTLISMASDVTTSGTTVIISTTPATDDDNESSFTTSDPSKANISYFPVHKQTPFTFGNHMSQSHIRASGLASREYFRYRAACLLDREKSGAGQSQEMNTLYRFWSFFLRDNFFHGMYKEFKRLALEDEAAGYRYGLECLFRFYSYGLERRFKWSLYKDFQEQVLRDYKNGHLYGLEKFWAFLHYSKRKVEICHPIKELLQKYKTIEDFRVNFEVPDGFYGYRKRLPSSSASVNSN</sequence>
<accession>C1LDX4</accession>
<reference evidence="7" key="2">
    <citation type="submission" date="2009-03" db="EMBL/GenBank/DDBJ databases">
        <authorList>
            <person name="Gang L."/>
        </authorList>
    </citation>
    <scope>NUCLEOTIDE SEQUENCE</scope>
    <source>
        <strain evidence="7">Anhui</strain>
    </source>
</reference>
<dbReference type="GO" id="GO:0000339">
    <property type="term" value="F:RNA cap binding"/>
    <property type="evidence" value="ECO:0007669"/>
    <property type="project" value="InterPro"/>
</dbReference>
<comment type="subcellular location">
    <subcellularLocation>
        <location evidence="1">Nucleus</location>
    </subcellularLocation>
</comment>
<dbReference type="SMART" id="SM00684">
    <property type="entry name" value="DM15"/>
    <property type="match status" value="3"/>
</dbReference>
<dbReference type="SMART" id="SM00715">
    <property type="entry name" value="LA"/>
    <property type="match status" value="1"/>
</dbReference>
<organism evidence="7">
    <name type="scientific">Schistosoma japonicum</name>
    <name type="common">Blood fluke</name>
    <dbReference type="NCBI Taxonomy" id="6182"/>
    <lineage>
        <taxon>Eukaryota</taxon>
        <taxon>Metazoa</taxon>
        <taxon>Spiralia</taxon>
        <taxon>Lophotrochozoa</taxon>
        <taxon>Platyhelminthes</taxon>
        <taxon>Trematoda</taxon>
        <taxon>Digenea</taxon>
        <taxon>Strigeidida</taxon>
        <taxon>Schistosomatoidea</taxon>
        <taxon>Schistosomatidae</taxon>
        <taxon>Schistosoma</taxon>
    </lineage>
</organism>
<dbReference type="PRINTS" id="PR00302">
    <property type="entry name" value="LUPUSLA"/>
</dbReference>
<feature type="region of interest" description="Disordered" evidence="5">
    <location>
        <begin position="691"/>
        <end position="714"/>
    </location>
</feature>
<evidence type="ECO:0000256" key="5">
    <source>
        <dbReference type="SAM" id="MobiDB-lite"/>
    </source>
</evidence>
<dbReference type="Pfam" id="PF21071">
    <property type="entry name" value="LARP1_HEAT"/>
    <property type="match status" value="1"/>
</dbReference>
<protein>
    <submittedName>
        <fullName evidence="7">La-related protein 1</fullName>
    </submittedName>
</protein>
<keyword evidence="3" id="KW-0539">Nucleus</keyword>
<dbReference type="PROSITE" id="PS50961">
    <property type="entry name" value="HTH_LA"/>
    <property type="match status" value="1"/>
</dbReference>
<dbReference type="InterPro" id="IPR006630">
    <property type="entry name" value="La_HTH"/>
</dbReference>
<dbReference type="InterPro" id="IPR036388">
    <property type="entry name" value="WH-like_DNA-bd_sf"/>
</dbReference>
<dbReference type="Pfam" id="PF05383">
    <property type="entry name" value="La"/>
    <property type="match status" value="1"/>
</dbReference>
<evidence type="ECO:0000313" key="7">
    <source>
        <dbReference type="EMBL" id="CAX72902.1"/>
    </source>
</evidence>
<feature type="compositionally biased region" description="Polar residues" evidence="5">
    <location>
        <begin position="699"/>
        <end position="709"/>
    </location>
</feature>
<dbReference type="InterPro" id="IPR006607">
    <property type="entry name" value="DM15"/>
</dbReference>
<dbReference type="EMBL" id="FN317171">
    <property type="protein sequence ID" value="CAX72902.1"/>
    <property type="molecule type" value="mRNA"/>
</dbReference>
<reference evidence="7" key="1">
    <citation type="journal article" date="2009" name="Nature">
        <title>The Schistosoma japonicum genome reveals features of host-parasite interplay.</title>
        <authorList>
            <person name="Liu F."/>
            <person name="Zhou Y."/>
            <person name="Wang Z.Q."/>
            <person name="Lu G."/>
            <person name="Zheng H."/>
            <person name="Brindley P.J."/>
            <person name="McManus D.P."/>
            <person name="Blair D."/>
            <person name="Zhang Q.H."/>
            <person name="Zhong Y."/>
            <person name="Wang S."/>
            <person name="Han Z.G."/>
            <person name="Chen Z."/>
        </authorList>
    </citation>
    <scope>NUCLEOTIDE SEQUENCE</scope>
    <source>
        <strain evidence="7">Anhui</strain>
    </source>
</reference>
<dbReference type="GO" id="GO:0048255">
    <property type="term" value="P:mRNA stabilization"/>
    <property type="evidence" value="ECO:0007669"/>
    <property type="project" value="InterPro"/>
</dbReference>
<dbReference type="GO" id="GO:0003729">
    <property type="term" value="F:mRNA binding"/>
    <property type="evidence" value="ECO:0007669"/>
    <property type="project" value="TreeGrafter"/>
</dbReference>
<feature type="compositionally biased region" description="Low complexity" evidence="5">
    <location>
        <begin position="314"/>
        <end position="329"/>
    </location>
</feature>
<evidence type="ECO:0000256" key="2">
    <source>
        <dbReference type="ARBA" id="ARBA00022884"/>
    </source>
</evidence>
<proteinExistence type="evidence at transcript level"/>
<evidence type="ECO:0000259" key="6">
    <source>
        <dbReference type="PROSITE" id="PS50961"/>
    </source>
</evidence>
<dbReference type="GO" id="GO:1990904">
    <property type="term" value="C:ribonucleoprotein complex"/>
    <property type="evidence" value="ECO:0007669"/>
    <property type="project" value="InterPro"/>
</dbReference>
<dbReference type="InterPro" id="IPR002344">
    <property type="entry name" value="Lupus_La"/>
</dbReference>
<dbReference type="AlphaFoldDB" id="C1LDX4"/>
<dbReference type="Gene3D" id="1.10.10.10">
    <property type="entry name" value="Winged helix-like DNA-binding domain superfamily/Winged helix DNA-binding domain"/>
    <property type="match status" value="1"/>
</dbReference>
<feature type="domain" description="HTH La-type RNA-binding" evidence="6">
    <location>
        <begin position="157"/>
        <end position="246"/>
    </location>
</feature>
<dbReference type="InterPro" id="IPR036390">
    <property type="entry name" value="WH_DNA-bd_sf"/>
</dbReference>
<feature type="region of interest" description="Disordered" evidence="5">
    <location>
        <begin position="314"/>
        <end position="336"/>
    </location>
</feature>
<dbReference type="CDD" id="cd07323">
    <property type="entry name" value="LAM"/>
    <property type="match status" value="1"/>
</dbReference>
<dbReference type="GO" id="GO:0005634">
    <property type="term" value="C:nucleus"/>
    <property type="evidence" value="ECO:0007669"/>
    <property type="project" value="UniProtKB-SubCell"/>
</dbReference>
<evidence type="ECO:0000256" key="4">
    <source>
        <dbReference type="PROSITE-ProRule" id="PRU00332"/>
    </source>
</evidence>
<name>C1LDX4_SCHJA</name>
<keyword evidence="2 4" id="KW-0694">RNA-binding</keyword>
<dbReference type="PANTHER" id="PTHR22792">
    <property type="entry name" value="LUPUS LA PROTEIN-RELATED"/>
    <property type="match status" value="1"/>
</dbReference>
<dbReference type="SUPFAM" id="SSF46785">
    <property type="entry name" value="Winged helix' DNA-binding domain"/>
    <property type="match status" value="1"/>
</dbReference>